<accession>A0A5B7JK79</accession>
<protein>
    <submittedName>
        <fullName evidence="2">Uncharacterized protein</fullName>
    </submittedName>
</protein>
<evidence type="ECO:0000313" key="3">
    <source>
        <dbReference type="Proteomes" id="UP000324222"/>
    </source>
</evidence>
<feature type="region of interest" description="Disordered" evidence="1">
    <location>
        <begin position="19"/>
        <end position="74"/>
    </location>
</feature>
<reference evidence="2 3" key="1">
    <citation type="submission" date="2019-05" db="EMBL/GenBank/DDBJ databases">
        <title>Another draft genome of Portunus trituberculatus and its Hox gene families provides insights of decapod evolution.</title>
        <authorList>
            <person name="Jeong J.-H."/>
            <person name="Song I."/>
            <person name="Kim S."/>
            <person name="Choi T."/>
            <person name="Kim D."/>
            <person name="Ryu S."/>
            <person name="Kim W."/>
        </authorList>
    </citation>
    <scope>NUCLEOTIDE SEQUENCE [LARGE SCALE GENOMIC DNA]</scope>
    <source>
        <tissue evidence="2">Muscle</tissue>
    </source>
</reference>
<gene>
    <name evidence="2" type="ORF">E2C01_090176</name>
</gene>
<dbReference type="AlphaFoldDB" id="A0A5B7JK79"/>
<dbReference type="EMBL" id="VSRR010100527">
    <property type="protein sequence ID" value="MPC94985.1"/>
    <property type="molecule type" value="Genomic_DNA"/>
</dbReference>
<evidence type="ECO:0000313" key="2">
    <source>
        <dbReference type="EMBL" id="MPC94985.1"/>
    </source>
</evidence>
<evidence type="ECO:0000256" key="1">
    <source>
        <dbReference type="SAM" id="MobiDB-lite"/>
    </source>
</evidence>
<keyword evidence="3" id="KW-1185">Reference proteome</keyword>
<name>A0A5B7JK79_PORTR</name>
<sequence length="100" mass="10795">MVVRRSGEGVLLLASPAAGLGRFGGLAGQPSPRDGDGGAGQEEDEKRRQLRERRKKSPEEEEEEEEESVHVTVNLSEAASEAIVSLVGTDAGARERLRKR</sequence>
<comment type="caution">
    <text evidence="2">The sequence shown here is derived from an EMBL/GenBank/DDBJ whole genome shotgun (WGS) entry which is preliminary data.</text>
</comment>
<dbReference type="Proteomes" id="UP000324222">
    <property type="component" value="Unassembled WGS sequence"/>
</dbReference>
<proteinExistence type="predicted"/>
<organism evidence="2 3">
    <name type="scientific">Portunus trituberculatus</name>
    <name type="common">Swimming crab</name>
    <name type="synonym">Neptunus trituberculatus</name>
    <dbReference type="NCBI Taxonomy" id="210409"/>
    <lineage>
        <taxon>Eukaryota</taxon>
        <taxon>Metazoa</taxon>
        <taxon>Ecdysozoa</taxon>
        <taxon>Arthropoda</taxon>
        <taxon>Crustacea</taxon>
        <taxon>Multicrustacea</taxon>
        <taxon>Malacostraca</taxon>
        <taxon>Eumalacostraca</taxon>
        <taxon>Eucarida</taxon>
        <taxon>Decapoda</taxon>
        <taxon>Pleocyemata</taxon>
        <taxon>Brachyura</taxon>
        <taxon>Eubrachyura</taxon>
        <taxon>Portunoidea</taxon>
        <taxon>Portunidae</taxon>
        <taxon>Portuninae</taxon>
        <taxon>Portunus</taxon>
    </lineage>
</organism>